<comment type="caution">
    <text evidence="2">The sequence shown here is derived from an EMBL/GenBank/DDBJ whole genome shotgun (WGS) entry which is preliminary data.</text>
</comment>
<proteinExistence type="predicted"/>
<dbReference type="Proteomes" id="UP001168821">
    <property type="component" value="Unassembled WGS sequence"/>
</dbReference>
<protein>
    <submittedName>
        <fullName evidence="2">Uncharacterized protein</fullName>
    </submittedName>
</protein>
<dbReference type="AlphaFoldDB" id="A0AA38IRQ4"/>
<reference evidence="2" key="1">
    <citation type="journal article" date="2023" name="G3 (Bethesda)">
        <title>Whole genome assemblies of Zophobas morio and Tenebrio molitor.</title>
        <authorList>
            <person name="Kaur S."/>
            <person name="Stinson S.A."/>
            <person name="diCenzo G.C."/>
        </authorList>
    </citation>
    <scope>NUCLEOTIDE SEQUENCE</scope>
    <source>
        <strain evidence="2">QUZm001</strain>
    </source>
</reference>
<evidence type="ECO:0000256" key="1">
    <source>
        <dbReference type="SAM" id="MobiDB-lite"/>
    </source>
</evidence>
<name>A0AA38IRQ4_9CUCU</name>
<gene>
    <name evidence="2" type="ORF">Zmor_004606</name>
</gene>
<evidence type="ECO:0000313" key="2">
    <source>
        <dbReference type="EMBL" id="KAJ3660136.1"/>
    </source>
</evidence>
<feature type="compositionally biased region" description="Polar residues" evidence="1">
    <location>
        <begin position="8"/>
        <end position="27"/>
    </location>
</feature>
<feature type="region of interest" description="Disordered" evidence="1">
    <location>
        <begin position="1"/>
        <end position="27"/>
    </location>
</feature>
<organism evidence="2 3">
    <name type="scientific">Zophobas morio</name>
    <dbReference type="NCBI Taxonomy" id="2755281"/>
    <lineage>
        <taxon>Eukaryota</taxon>
        <taxon>Metazoa</taxon>
        <taxon>Ecdysozoa</taxon>
        <taxon>Arthropoda</taxon>
        <taxon>Hexapoda</taxon>
        <taxon>Insecta</taxon>
        <taxon>Pterygota</taxon>
        <taxon>Neoptera</taxon>
        <taxon>Endopterygota</taxon>
        <taxon>Coleoptera</taxon>
        <taxon>Polyphaga</taxon>
        <taxon>Cucujiformia</taxon>
        <taxon>Tenebrionidae</taxon>
        <taxon>Zophobas</taxon>
    </lineage>
</organism>
<dbReference type="EMBL" id="JALNTZ010000002">
    <property type="protein sequence ID" value="KAJ3660136.1"/>
    <property type="molecule type" value="Genomic_DNA"/>
</dbReference>
<keyword evidence="3" id="KW-1185">Reference proteome</keyword>
<accession>A0AA38IRQ4</accession>
<sequence length="102" mass="11095">MYVPAKENVQSDFGQLPRSSGNSLFASSEPMNKTFATKCKTAPNITINLRGTFIIAQQETSAQVKINLRAGSQKGATLPINANALRCDEFTNVMQTTGRENL</sequence>
<evidence type="ECO:0000313" key="3">
    <source>
        <dbReference type="Proteomes" id="UP001168821"/>
    </source>
</evidence>